<keyword evidence="2" id="KW-1185">Reference proteome</keyword>
<dbReference type="Proteomes" id="UP000031668">
    <property type="component" value="Unassembled WGS sequence"/>
</dbReference>
<protein>
    <submittedName>
        <fullName evidence="1">Uncharacterized protein</fullName>
    </submittedName>
</protein>
<proteinExistence type="predicted"/>
<comment type="caution">
    <text evidence="1">The sequence shown here is derived from an EMBL/GenBank/DDBJ whole genome shotgun (WGS) entry which is preliminary data.</text>
</comment>
<sequence>MCELLEELFTVDARLDKELDRLTLSEETWAFIEKQGPESPIFVAGPPIPDSINTLQFFNVGQILRVPGLTEEEKKMAIVQDSLKNGKRYFVTKCGEDITRCEWCLTAFNRIF</sequence>
<organism evidence="1 2">
    <name type="scientific">Thelohanellus kitauei</name>
    <name type="common">Myxosporean</name>
    <dbReference type="NCBI Taxonomy" id="669202"/>
    <lineage>
        <taxon>Eukaryota</taxon>
        <taxon>Metazoa</taxon>
        <taxon>Cnidaria</taxon>
        <taxon>Myxozoa</taxon>
        <taxon>Myxosporea</taxon>
        <taxon>Bivalvulida</taxon>
        <taxon>Platysporina</taxon>
        <taxon>Myxobolidae</taxon>
        <taxon>Thelohanellus</taxon>
    </lineage>
</organism>
<dbReference type="EMBL" id="JWZT01003729">
    <property type="protein sequence ID" value="KII65770.1"/>
    <property type="molecule type" value="Genomic_DNA"/>
</dbReference>
<name>A0A0C2MN26_THEKT</name>
<reference evidence="1 2" key="1">
    <citation type="journal article" date="2014" name="Genome Biol. Evol.">
        <title>The genome of the myxosporean Thelohanellus kitauei shows adaptations to nutrient acquisition within its fish host.</title>
        <authorList>
            <person name="Yang Y."/>
            <person name="Xiong J."/>
            <person name="Zhou Z."/>
            <person name="Huo F."/>
            <person name="Miao W."/>
            <person name="Ran C."/>
            <person name="Liu Y."/>
            <person name="Zhang J."/>
            <person name="Feng J."/>
            <person name="Wang M."/>
            <person name="Wang M."/>
            <person name="Wang L."/>
            <person name="Yao B."/>
        </authorList>
    </citation>
    <scope>NUCLEOTIDE SEQUENCE [LARGE SCALE GENOMIC DNA]</scope>
    <source>
        <strain evidence="1">Wuqing</strain>
    </source>
</reference>
<gene>
    <name evidence="1" type="ORF">RF11_00287</name>
</gene>
<dbReference type="AlphaFoldDB" id="A0A0C2MN26"/>
<accession>A0A0C2MN26</accession>
<evidence type="ECO:0000313" key="2">
    <source>
        <dbReference type="Proteomes" id="UP000031668"/>
    </source>
</evidence>
<evidence type="ECO:0000313" key="1">
    <source>
        <dbReference type="EMBL" id="KII65770.1"/>
    </source>
</evidence>